<accession>A0A9X1QQH2</accession>
<evidence type="ECO:0000313" key="3">
    <source>
        <dbReference type="EMBL" id="MCF2515629.1"/>
    </source>
</evidence>
<gene>
    <name evidence="3" type="ORF">LVY65_11220</name>
</gene>
<reference evidence="3" key="1">
    <citation type="submission" date="2022-01" db="EMBL/GenBank/DDBJ databases">
        <authorList>
            <person name="Jo J.-H."/>
            <person name="Im W.-T."/>
        </authorList>
    </citation>
    <scope>NUCLEOTIDE SEQUENCE</scope>
    <source>
        <strain evidence="3">G124</strain>
    </source>
</reference>
<evidence type="ECO:0000313" key="4">
    <source>
        <dbReference type="Proteomes" id="UP001139410"/>
    </source>
</evidence>
<organism evidence="3 4">
    <name type="scientific">Sphingomonas cremea</name>
    <dbReference type="NCBI Taxonomy" id="2904799"/>
    <lineage>
        <taxon>Bacteria</taxon>
        <taxon>Pseudomonadati</taxon>
        <taxon>Pseudomonadota</taxon>
        <taxon>Alphaproteobacteria</taxon>
        <taxon>Sphingomonadales</taxon>
        <taxon>Sphingomonadaceae</taxon>
        <taxon>Sphingomonas</taxon>
    </lineage>
</organism>
<dbReference type="AlphaFoldDB" id="A0A9X1QQH2"/>
<proteinExistence type="predicted"/>
<evidence type="ECO:0000256" key="1">
    <source>
        <dbReference type="SAM" id="MobiDB-lite"/>
    </source>
</evidence>
<sequence>MRRVLELKKDMAHMLALEGDERLSGTQKANGKREPSGSNPRDSKARKDRKGTVGRALRTVYDDMLREEVPRDFLDLLRKLD</sequence>
<comment type="caution">
    <text evidence="3">The sequence shown here is derived from an EMBL/GenBank/DDBJ whole genome shotgun (WGS) entry which is preliminary data.</text>
</comment>
<feature type="domain" description="Anti-sigma factor NepR" evidence="2">
    <location>
        <begin position="53"/>
        <end position="81"/>
    </location>
</feature>
<dbReference type="Pfam" id="PF18557">
    <property type="entry name" value="NepR"/>
    <property type="match status" value="1"/>
</dbReference>
<dbReference type="RefSeq" id="WP_235068331.1">
    <property type="nucleotide sequence ID" value="NZ_JAKFGM010000003.1"/>
</dbReference>
<dbReference type="InterPro" id="IPR041649">
    <property type="entry name" value="NepR"/>
</dbReference>
<feature type="compositionally biased region" description="Basic and acidic residues" evidence="1">
    <location>
        <begin position="31"/>
        <end position="45"/>
    </location>
</feature>
<feature type="region of interest" description="Disordered" evidence="1">
    <location>
        <begin position="16"/>
        <end position="53"/>
    </location>
</feature>
<keyword evidence="4" id="KW-1185">Reference proteome</keyword>
<dbReference type="EMBL" id="JAKFGM010000003">
    <property type="protein sequence ID" value="MCF2515629.1"/>
    <property type="molecule type" value="Genomic_DNA"/>
</dbReference>
<evidence type="ECO:0000259" key="2">
    <source>
        <dbReference type="Pfam" id="PF18557"/>
    </source>
</evidence>
<name>A0A9X1QQH2_9SPHN</name>
<dbReference type="Proteomes" id="UP001139410">
    <property type="component" value="Unassembled WGS sequence"/>
</dbReference>
<protein>
    <recommendedName>
        <fullName evidence="2">Anti-sigma factor NepR domain-containing protein</fullName>
    </recommendedName>
</protein>